<evidence type="ECO:0000256" key="2">
    <source>
        <dbReference type="ARBA" id="ARBA00022801"/>
    </source>
</evidence>
<feature type="binding site" evidence="5">
    <location>
        <position position="242"/>
    </location>
    <ligand>
        <name>Mn(2+)</name>
        <dbReference type="ChEBI" id="CHEBI:29035"/>
        <label>1</label>
    </ligand>
</feature>
<dbReference type="Proteomes" id="UP001303532">
    <property type="component" value="Chromosome"/>
</dbReference>
<evidence type="ECO:0000256" key="6">
    <source>
        <dbReference type="NCBIfam" id="TIGR01227"/>
    </source>
</evidence>
<protein>
    <recommendedName>
        <fullName evidence="5 6">Formimidoylglutamase</fullName>
        <ecNumber evidence="5 6">3.5.3.8</ecNumber>
    </recommendedName>
    <alternativeName>
        <fullName evidence="5">Formiminoglutamase</fullName>
    </alternativeName>
    <alternativeName>
        <fullName evidence="5">Formiminoglutamate hydrolase</fullName>
    </alternativeName>
</protein>
<dbReference type="InterPro" id="IPR023696">
    <property type="entry name" value="Ureohydrolase_dom_sf"/>
</dbReference>
<feature type="binding site" evidence="5">
    <location>
        <position position="154"/>
    </location>
    <ligand>
        <name>Mn(2+)</name>
        <dbReference type="ChEBI" id="CHEBI:29035"/>
        <label>2</label>
    </ligand>
</feature>
<feature type="binding site" evidence="5">
    <location>
        <position position="128"/>
    </location>
    <ligand>
        <name>Mn(2+)</name>
        <dbReference type="ChEBI" id="CHEBI:29035"/>
        <label>1</label>
    </ligand>
</feature>
<keyword evidence="4 5" id="KW-0464">Manganese</keyword>
<sequence length="321" mass="35039">MINATKPGIWSGRIDDVTNHAAFRLHQVMQLNTPKESAANPTCALIGFSSDEGVRRNNGRTGAAAGPDSLRQELAKLPWRQPESHTIVDLGTIACKDDQLEQAQQELGQTVRESLEANMKPVILGGGHETAFGHYLGVREFAGPDAKIGVINIDAHFDLRSYTEQTSSGTMFKQMLDTDATTSYYVVGIQEFGNTQSLFDEADRLGVHYLTERELGELPVEQIYTQLHRFIASQDYIMLTLCSDVLDAAVAPGVSAPSPFGLSPKQVRELIRMVASEQKTLSFDISEINPSLDEGGRTVKLGAYLTNEAIVSLLGGLQNDD</sequence>
<evidence type="ECO:0000256" key="4">
    <source>
        <dbReference type="ARBA" id="ARBA00023211"/>
    </source>
</evidence>
<keyword evidence="9" id="KW-1185">Reference proteome</keyword>
<dbReference type="EC" id="3.5.3.8" evidence="5 6"/>
<gene>
    <name evidence="5 8" type="primary">hutG</name>
    <name evidence="8" type="ORF">PGH26_02610</name>
</gene>
<evidence type="ECO:0000256" key="1">
    <source>
        <dbReference type="ARBA" id="ARBA00022723"/>
    </source>
</evidence>
<evidence type="ECO:0000256" key="3">
    <source>
        <dbReference type="ARBA" id="ARBA00022808"/>
    </source>
</evidence>
<evidence type="ECO:0000313" key="9">
    <source>
        <dbReference type="Proteomes" id="UP001303532"/>
    </source>
</evidence>
<organism evidence="8 9">
    <name type="scientific">Sporosarcina jeotgali</name>
    <dbReference type="NCBI Taxonomy" id="3020056"/>
    <lineage>
        <taxon>Bacteria</taxon>
        <taxon>Bacillati</taxon>
        <taxon>Bacillota</taxon>
        <taxon>Bacilli</taxon>
        <taxon>Bacillales</taxon>
        <taxon>Caryophanaceae</taxon>
        <taxon>Sporosarcina</taxon>
    </lineage>
</organism>
<keyword evidence="2 5" id="KW-0378">Hydrolase</keyword>
<dbReference type="InterPro" id="IPR006035">
    <property type="entry name" value="Ureohydrolase"/>
</dbReference>
<comment type="similarity">
    <text evidence="5 7">Belongs to the arginase family.</text>
</comment>
<reference evidence="8 9" key="1">
    <citation type="submission" date="2023-01" db="EMBL/GenBank/DDBJ databases">
        <title>Sporosarcina sp. nov., isolated from Korean tranditional fermented seafood 'Jeotgal'.</title>
        <authorList>
            <person name="Yang A.-I."/>
        </authorList>
    </citation>
    <scope>NUCLEOTIDE SEQUENCE [LARGE SCALE GENOMIC DNA]</scope>
    <source>
        <strain evidence="8 9">B2O-1</strain>
    </source>
</reference>
<dbReference type="InterPro" id="IPR005923">
    <property type="entry name" value="HutG"/>
</dbReference>
<dbReference type="NCBIfam" id="TIGR01227">
    <property type="entry name" value="hutG"/>
    <property type="match status" value="1"/>
</dbReference>
<comment type="cofactor">
    <cofactor evidence="5">
        <name>Mn(2+)</name>
        <dbReference type="ChEBI" id="CHEBI:29035"/>
    </cofactor>
    <text evidence="5">Binds 2 manganese ions per subunit.</text>
</comment>
<feature type="binding site" evidence="5">
    <location>
        <position position="242"/>
    </location>
    <ligand>
        <name>Mn(2+)</name>
        <dbReference type="ChEBI" id="CHEBI:29035"/>
        <label>2</label>
    </ligand>
</feature>
<feature type="binding site" evidence="5">
    <location>
        <position position="158"/>
    </location>
    <ligand>
        <name>Mn(2+)</name>
        <dbReference type="ChEBI" id="CHEBI:29035"/>
        <label>1</label>
    </ligand>
</feature>
<dbReference type="RefSeq" id="WP_323692477.1">
    <property type="nucleotide sequence ID" value="NZ_CP116341.1"/>
</dbReference>
<dbReference type="Pfam" id="PF00491">
    <property type="entry name" value="Arginase"/>
    <property type="match status" value="1"/>
</dbReference>
<proteinExistence type="inferred from homology"/>
<comment type="function">
    <text evidence="5">Catalyzes the conversion of N-formimidoyl-L-glutamate to L-glutamate and formamide.</text>
</comment>
<dbReference type="PIRSF" id="PIRSF036979">
    <property type="entry name" value="Arginase"/>
    <property type="match status" value="1"/>
</dbReference>
<dbReference type="Gene3D" id="3.40.800.10">
    <property type="entry name" value="Ureohydrolase domain"/>
    <property type="match status" value="1"/>
</dbReference>
<dbReference type="GO" id="GO:0050415">
    <property type="term" value="F:formimidoylglutamase activity"/>
    <property type="evidence" value="ECO:0007669"/>
    <property type="project" value="UniProtKB-EC"/>
</dbReference>
<keyword evidence="1 5" id="KW-0479">Metal-binding</keyword>
<feature type="binding site" evidence="5">
    <location>
        <position position="244"/>
    </location>
    <ligand>
        <name>Mn(2+)</name>
        <dbReference type="ChEBI" id="CHEBI:29035"/>
        <label>2</label>
    </ligand>
</feature>
<dbReference type="PANTHER" id="PTHR11358">
    <property type="entry name" value="ARGINASE/AGMATINASE"/>
    <property type="match status" value="1"/>
</dbReference>
<accession>A0ABZ0KZM1</accession>
<dbReference type="PROSITE" id="PS51409">
    <property type="entry name" value="ARGINASE_2"/>
    <property type="match status" value="1"/>
</dbReference>
<evidence type="ECO:0000313" key="8">
    <source>
        <dbReference type="EMBL" id="WOV84836.1"/>
    </source>
</evidence>
<keyword evidence="3 5" id="KW-0369">Histidine metabolism</keyword>
<feature type="binding site" evidence="5">
    <location>
        <position position="154"/>
    </location>
    <ligand>
        <name>Mn(2+)</name>
        <dbReference type="ChEBI" id="CHEBI:29035"/>
        <label>1</label>
    </ligand>
</feature>
<comment type="pathway">
    <text evidence="5">Amino-acid degradation; L-histidine degradation into L-glutamate; L-glutamate from N-formimidoyl-L-glutamate (hydrolase route): step 1/1.</text>
</comment>
<evidence type="ECO:0000256" key="5">
    <source>
        <dbReference type="HAMAP-Rule" id="MF_00737"/>
    </source>
</evidence>
<dbReference type="CDD" id="cd09988">
    <property type="entry name" value="Formimidoylglutamase"/>
    <property type="match status" value="1"/>
</dbReference>
<dbReference type="SUPFAM" id="SSF52768">
    <property type="entry name" value="Arginase/deacetylase"/>
    <property type="match status" value="1"/>
</dbReference>
<evidence type="ECO:0000256" key="7">
    <source>
        <dbReference type="PROSITE-ProRule" id="PRU00742"/>
    </source>
</evidence>
<feature type="binding site" evidence="5">
    <location>
        <position position="156"/>
    </location>
    <ligand>
        <name>Mn(2+)</name>
        <dbReference type="ChEBI" id="CHEBI:29035"/>
        <label>2</label>
    </ligand>
</feature>
<dbReference type="EMBL" id="CP116341">
    <property type="protein sequence ID" value="WOV84836.1"/>
    <property type="molecule type" value="Genomic_DNA"/>
</dbReference>
<name>A0ABZ0KZM1_9BACL</name>
<dbReference type="PANTHER" id="PTHR11358:SF35">
    <property type="entry name" value="FORMIMIDOYLGLUTAMASE"/>
    <property type="match status" value="1"/>
</dbReference>
<comment type="catalytic activity">
    <reaction evidence="5">
        <text>N-formimidoyl-L-glutamate + H2O = formamide + L-glutamate</text>
        <dbReference type="Rhea" id="RHEA:22492"/>
        <dbReference type="ChEBI" id="CHEBI:15377"/>
        <dbReference type="ChEBI" id="CHEBI:16397"/>
        <dbReference type="ChEBI" id="CHEBI:29985"/>
        <dbReference type="ChEBI" id="CHEBI:58928"/>
        <dbReference type="EC" id="3.5.3.8"/>
    </reaction>
</comment>
<dbReference type="HAMAP" id="MF_00737">
    <property type="entry name" value="Formimidoylglutam"/>
    <property type="match status" value="1"/>
</dbReference>